<evidence type="ECO:0000313" key="1">
    <source>
        <dbReference type="EMBL" id="KAK7382408.1"/>
    </source>
</evidence>
<dbReference type="Proteomes" id="UP001374584">
    <property type="component" value="Unassembled WGS sequence"/>
</dbReference>
<evidence type="ECO:0000313" key="2">
    <source>
        <dbReference type="Proteomes" id="UP001374584"/>
    </source>
</evidence>
<name>A0AAN9WW80_PHACN</name>
<sequence length="96" mass="10676">MVGLSKGGYPIWLHFEEFLQGHGQGGRLSVFLRWRCSMLSLLLDSQSRMLRCVVEVFTDPKGLGDLVGLRQASTENPYSAVVACLPITHSALWRQG</sequence>
<organism evidence="1 2">
    <name type="scientific">Phaseolus coccineus</name>
    <name type="common">Scarlet runner bean</name>
    <name type="synonym">Phaseolus multiflorus</name>
    <dbReference type="NCBI Taxonomy" id="3886"/>
    <lineage>
        <taxon>Eukaryota</taxon>
        <taxon>Viridiplantae</taxon>
        <taxon>Streptophyta</taxon>
        <taxon>Embryophyta</taxon>
        <taxon>Tracheophyta</taxon>
        <taxon>Spermatophyta</taxon>
        <taxon>Magnoliopsida</taxon>
        <taxon>eudicotyledons</taxon>
        <taxon>Gunneridae</taxon>
        <taxon>Pentapetalae</taxon>
        <taxon>rosids</taxon>
        <taxon>fabids</taxon>
        <taxon>Fabales</taxon>
        <taxon>Fabaceae</taxon>
        <taxon>Papilionoideae</taxon>
        <taxon>50 kb inversion clade</taxon>
        <taxon>NPAAA clade</taxon>
        <taxon>indigoferoid/millettioid clade</taxon>
        <taxon>Phaseoleae</taxon>
        <taxon>Phaseolus</taxon>
    </lineage>
</organism>
<keyword evidence="2" id="KW-1185">Reference proteome</keyword>
<accession>A0AAN9WW80</accession>
<protein>
    <submittedName>
        <fullName evidence="1">Uncharacterized protein</fullName>
    </submittedName>
</protein>
<dbReference type="EMBL" id="JAYMYR010000001">
    <property type="protein sequence ID" value="KAK7382408.1"/>
    <property type="molecule type" value="Genomic_DNA"/>
</dbReference>
<reference evidence="1 2" key="1">
    <citation type="submission" date="2024-01" db="EMBL/GenBank/DDBJ databases">
        <title>The genomes of 5 underutilized Papilionoideae crops provide insights into root nodulation and disease resistanc.</title>
        <authorList>
            <person name="Jiang F."/>
        </authorList>
    </citation>
    <scope>NUCLEOTIDE SEQUENCE [LARGE SCALE GENOMIC DNA]</scope>
    <source>
        <strain evidence="1">JINMINGXINNONG_FW02</strain>
        <tissue evidence="1">Leaves</tissue>
    </source>
</reference>
<dbReference type="AlphaFoldDB" id="A0AAN9WW80"/>
<comment type="caution">
    <text evidence="1">The sequence shown here is derived from an EMBL/GenBank/DDBJ whole genome shotgun (WGS) entry which is preliminary data.</text>
</comment>
<proteinExistence type="predicted"/>
<gene>
    <name evidence="1" type="ORF">VNO80_01259</name>
</gene>